<dbReference type="AlphaFoldDB" id="A0A3B1C7Z3"/>
<dbReference type="InterPro" id="IPR027417">
    <property type="entry name" value="P-loop_NTPase"/>
</dbReference>
<sequence length="199" mass="21077">MGAHPGPKIVSVYGFLGSGKTTVMMQLARKIISDGGKAAIVVNEAGDIPIDGKLLDVGGFPVKEIFAGCICCQAVGDFIGALKALQSVDGLDYILIEPSGMAEAPGFFASVTRHVTHGLTKALVLDGPRLLLLLKAARPLITSQIKTADLILLNKVDALDENQIAELERTIREFSPDVPIRRVSAKNGLPDDYLAGMLL</sequence>
<dbReference type="InterPro" id="IPR003495">
    <property type="entry name" value="CobW/HypB/UreG_nucleotide-bd"/>
</dbReference>
<dbReference type="Pfam" id="PF02492">
    <property type="entry name" value="cobW"/>
    <property type="match status" value="1"/>
</dbReference>
<reference evidence="2" key="1">
    <citation type="submission" date="2018-06" db="EMBL/GenBank/DDBJ databases">
        <authorList>
            <person name="Zhirakovskaya E."/>
        </authorList>
    </citation>
    <scope>NUCLEOTIDE SEQUENCE</scope>
</reference>
<dbReference type="PANTHER" id="PTHR13748">
    <property type="entry name" value="COBW-RELATED"/>
    <property type="match status" value="1"/>
</dbReference>
<dbReference type="SUPFAM" id="SSF52540">
    <property type="entry name" value="P-loop containing nucleoside triphosphate hydrolases"/>
    <property type="match status" value="1"/>
</dbReference>
<organism evidence="2">
    <name type="scientific">hydrothermal vent metagenome</name>
    <dbReference type="NCBI Taxonomy" id="652676"/>
    <lineage>
        <taxon>unclassified sequences</taxon>
        <taxon>metagenomes</taxon>
        <taxon>ecological metagenomes</taxon>
    </lineage>
</organism>
<evidence type="ECO:0000259" key="1">
    <source>
        <dbReference type="Pfam" id="PF02492"/>
    </source>
</evidence>
<gene>
    <name evidence="2" type="ORF">MNBD_NITROSPINAE04-2721</name>
</gene>
<proteinExistence type="predicted"/>
<feature type="domain" description="CobW/HypB/UreG nucleotide-binding" evidence="1">
    <location>
        <begin position="10"/>
        <end position="180"/>
    </location>
</feature>
<accession>A0A3B1C7Z3</accession>
<protein>
    <recommendedName>
        <fullName evidence="1">CobW/HypB/UreG nucleotide-binding domain-containing protein</fullName>
    </recommendedName>
</protein>
<dbReference type="EMBL" id="UOGA01000166">
    <property type="protein sequence ID" value="VAX20018.1"/>
    <property type="molecule type" value="Genomic_DNA"/>
</dbReference>
<dbReference type="InterPro" id="IPR051316">
    <property type="entry name" value="Zinc-reg_GTPase_activator"/>
</dbReference>
<evidence type="ECO:0000313" key="2">
    <source>
        <dbReference type="EMBL" id="VAX20018.1"/>
    </source>
</evidence>
<dbReference type="Gene3D" id="3.40.50.300">
    <property type="entry name" value="P-loop containing nucleotide triphosphate hydrolases"/>
    <property type="match status" value="1"/>
</dbReference>
<name>A0A3B1C7Z3_9ZZZZ</name>